<reference evidence="2" key="1">
    <citation type="submission" date="2020-11" db="EMBL/GenBank/DDBJ databases">
        <authorList>
            <consortium name="DOE Joint Genome Institute"/>
            <person name="Ahrendt S."/>
            <person name="Riley R."/>
            <person name="Andreopoulos W."/>
            <person name="Labutti K."/>
            <person name="Pangilinan J."/>
            <person name="Ruiz-Duenas F.J."/>
            <person name="Barrasa J.M."/>
            <person name="Sanchez-Garcia M."/>
            <person name="Camarero S."/>
            <person name="Miyauchi S."/>
            <person name="Serrano A."/>
            <person name="Linde D."/>
            <person name="Babiker R."/>
            <person name="Drula E."/>
            <person name="Ayuso-Fernandez I."/>
            <person name="Pacheco R."/>
            <person name="Padilla G."/>
            <person name="Ferreira P."/>
            <person name="Barriuso J."/>
            <person name="Kellner H."/>
            <person name="Castanera R."/>
            <person name="Alfaro M."/>
            <person name="Ramirez L."/>
            <person name="Pisabarro A.G."/>
            <person name="Kuo A."/>
            <person name="Tritt A."/>
            <person name="Lipzen A."/>
            <person name="He G."/>
            <person name="Yan M."/>
            <person name="Ng V."/>
            <person name="Cullen D."/>
            <person name="Martin F."/>
            <person name="Rosso M.-N."/>
            <person name="Henrissat B."/>
            <person name="Hibbett D."/>
            <person name="Martinez A.T."/>
            <person name="Grigoriev I.V."/>
        </authorList>
    </citation>
    <scope>NUCLEOTIDE SEQUENCE</scope>
    <source>
        <strain evidence="2">CBS 506.95</strain>
    </source>
</reference>
<dbReference type="Proteomes" id="UP000807306">
    <property type="component" value="Unassembled WGS sequence"/>
</dbReference>
<evidence type="ECO:0000313" key="2">
    <source>
        <dbReference type="EMBL" id="KAF9522704.1"/>
    </source>
</evidence>
<comment type="caution">
    <text evidence="2">The sequence shown here is derived from an EMBL/GenBank/DDBJ whole genome shotgun (WGS) entry which is preliminary data.</text>
</comment>
<protein>
    <submittedName>
        <fullName evidence="2">Uncharacterized protein</fullName>
    </submittedName>
</protein>
<keyword evidence="3" id="KW-1185">Reference proteome</keyword>
<dbReference type="EMBL" id="MU157937">
    <property type="protein sequence ID" value="KAF9522704.1"/>
    <property type="molecule type" value="Genomic_DNA"/>
</dbReference>
<organism evidence="2 3">
    <name type="scientific">Crepidotus variabilis</name>
    <dbReference type="NCBI Taxonomy" id="179855"/>
    <lineage>
        <taxon>Eukaryota</taxon>
        <taxon>Fungi</taxon>
        <taxon>Dikarya</taxon>
        <taxon>Basidiomycota</taxon>
        <taxon>Agaricomycotina</taxon>
        <taxon>Agaricomycetes</taxon>
        <taxon>Agaricomycetidae</taxon>
        <taxon>Agaricales</taxon>
        <taxon>Agaricineae</taxon>
        <taxon>Crepidotaceae</taxon>
        <taxon>Crepidotus</taxon>
    </lineage>
</organism>
<feature type="region of interest" description="Disordered" evidence="1">
    <location>
        <begin position="78"/>
        <end position="101"/>
    </location>
</feature>
<gene>
    <name evidence="2" type="ORF">CPB83DRAFT_92034</name>
</gene>
<evidence type="ECO:0000256" key="1">
    <source>
        <dbReference type="SAM" id="MobiDB-lite"/>
    </source>
</evidence>
<proteinExistence type="predicted"/>
<dbReference type="AlphaFoldDB" id="A0A9P6E538"/>
<accession>A0A9P6E538</accession>
<evidence type="ECO:0000313" key="3">
    <source>
        <dbReference type="Proteomes" id="UP000807306"/>
    </source>
</evidence>
<sequence>MTSSPQSWCPLLYAYLSFELLQSHSPDVGRLLGASALSQTVTRSVSYRSSLQSVMCPCRLLSVGHIRLRQAEVNTRSRHSEGCMLTHPPPMHPQNNRRFDS</sequence>
<name>A0A9P6E538_9AGAR</name>